<proteinExistence type="predicted"/>
<evidence type="ECO:0000313" key="1">
    <source>
        <dbReference type="EMBL" id="PNF36595.1"/>
    </source>
</evidence>
<gene>
    <name evidence="1" type="ORF">B7P43_G14679</name>
</gene>
<dbReference type="AlphaFoldDB" id="A0A2J7R6Y8"/>
<comment type="caution">
    <text evidence="1">The sequence shown here is derived from an EMBL/GenBank/DDBJ whole genome shotgun (WGS) entry which is preliminary data.</text>
</comment>
<dbReference type="InParanoid" id="A0A2J7R6Y8"/>
<sequence length="66" mass="7424">MKDGHVGPHPTHKDDLQCAPQLITNLSAQPQFLDDLSCMQNKITTQWIPAKMSMRQKETSAYIAVN</sequence>
<evidence type="ECO:0000313" key="2">
    <source>
        <dbReference type="Proteomes" id="UP000235965"/>
    </source>
</evidence>
<name>A0A2J7R6Y8_9NEOP</name>
<reference evidence="1 2" key="1">
    <citation type="submission" date="2017-12" db="EMBL/GenBank/DDBJ databases">
        <title>Hemimetabolous genomes reveal molecular basis of termite eusociality.</title>
        <authorList>
            <person name="Harrison M.C."/>
            <person name="Jongepier E."/>
            <person name="Robertson H.M."/>
            <person name="Arning N."/>
            <person name="Bitard-Feildel T."/>
            <person name="Chao H."/>
            <person name="Childers C.P."/>
            <person name="Dinh H."/>
            <person name="Doddapaneni H."/>
            <person name="Dugan S."/>
            <person name="Gowin J."/>
            <person name="Greiner C."/>
            <person name="Han Y."/>
            <person name="Hu H."/>
            <person name="Hughes D.S.T."/>
            <person name="Huylmans A.-K."/>
            <person name="Kemena C."/>
            <person name="Kremer L.P.M."/>
            <person name="Lee S.L."/>
            <person name="Lopez-Ezquerra A."/>
            <person name="Mallet L."/>
            <person name="Monroy-Kuhn J.M."/>
            <person name="Moser A."/>
            <person name="Murali S.C."/>
            <person name="Muzny D.M."/>
            <person name="Otani S."/>
            <person name="Piulachs M.-D."/>
            <person name="Poelchau M."/>
            <person name="Qu J."/>
            <person name="Schaub F."/>
            <person name="Wada-Katsumata A."/>
            <person name="Worley K.C."/>
            <person name="Xie Q."/>
            <person name="Ylla G."/>
            <person name="Poulsen M."/>
            <person name="Gibbs R.A."/>
            <person name="Schal C."/>
            <person name="Richards S."/>
            <person name="Belles X."/>
            <person name="Korb J."/>
            <person name="Bornberg-Bauer E."/>
        </authorList>
    </citation>
    <scope>NUCLEOTIDE SEQUENCE [LARGE SCALE GENOMIC DNA]</scope>
    <source>
        <tissue evidence="1">Whole body</tissue>
    </source>
</reference>
<dbReference type="Proteomes" id="UP000235965">
    <property type="component" value="Unassembled WGS sequence"/>
</dbReference>
<dbReference type="EMBL" id="NEVH01006740">
    <property type="protein sequence ID" value="PNF36595.1"/>
    <property type="molecule type" value="Genomic_DNA"/>
</dbReference>
<accession>A0A2J7R6Y8</accession>
<organism evidence="1 2">
    <name type="scientific">Cryptotermes secundus</name>
    <dbReference type="NCBI Taxonomy" id="105785"/>
    <lineage>
        <taxon>Eukaryota</taxon>
        <taxon>Metazoa</taxon>
        <taxon>Ecdysozoa</taxon>
        <taxon>Arthropoda</taxon>
        <taxon>Hexapoda</taxon>
        <taxon>Insecta</taxon>
        <taxon>Pterygota</taxon>
        <taxon>Neoptera</taxon>
        <taxon>Polyneoptera</taxon>
        <taxon>Dictyoptera</taxon>
        <taxon>Blattodea</taxon>
        <taxon>Blattoidea</taxon>
        <taxon>Termitoidae</taxon>
        <taxon>Kalotermitidae</taxon>
        <taxon>Cryptotermitinae</taxon>
        <taxon>Cryptotermes</taxon>
    </lineage>
</organism>
<keyword evidence="2" id="KW-1185">Reference proteome</keyword>
<protein>
    <submittedName>
        <fullName evidence="1">Uncharacterized protein</fullName>
    </submittedName>
</protein>